<proteinExistence type="predicted"/>
<evidence type="ECO:0000313" key="2">
    <source>
        <dbReference type="EMBL" id="EQD72951.1"/>
    </source>
</evidence>
<feature type="region of interest" description="Disordered" evidence="1">
    <location>
        <begin position="102"/>
        <end position="127"/>
    </location>
</feature>
<accession>T1BIY3</accession>
<evidence type="ECO:0000256" key="1">
    <source>
        <dbReference type="SAM" id="MobiDB-lite"/>
    </source>
</evidence>
<dbReference type="EMBL" id="AUZX01003782">
    <property type="protein sequence ID" value="EQD72951.1"/>
    <property type="molecule type" value="Genomic_DNA"/>
</dbReference>
<organism evidence="2">
    <name type="scientific">mine drainage metagenome</name>
    <dbReference type="NCBI Taxonomy" id="410659"/>
    <lineage>
        <taxon>unclassified sequences</taxon>
        <taxon>metagenomes</taxon>
        <taxon>ecological metagenomes</taxon>
    </lineage>
</organism>
<name>T1BIY3_9ZZZZ</name>
<feature type="compositionally biased region" description="Basic and acidic residues" evidence="1">
    <location>
        <begin position="488"/>
        <end position="500"/>
    </location>
</feature>
<reference evidence="2" key="2">
    <citation type="journal article" date="2014" name="ISME J.">
        <title>Microbial stratification in low pH oxic and suboxic macroscopic growths along an acid mine drainage.</title>
        <authorList>
            <person name="Mendez-Garcia C."/>
            <person name="Mesa V."/>
            <person name="Sprenger R.R."/>
            <person name="Richter M."/>
            <person name="Diez M.S."/>
            <person name="Solano J."/>
            <person name="Bargiela R."/>
            <person name="Golyshina O.V."/>
            <person name="Manteca A."/>
            <person name="Ramos J.L."/>
            <person name="Gallego J.R."/>
            <person name="Llorente I."/>
            <person name="Martins Dos Santos V.A."/>
            <person name="Jensen O.N."/>
            <person name="Pelaez A.I."/>
            <person name="Sanchez J."/>
            <person name="Ferrer M."/>
        </authorList>
    </citation>
    <scope>NUCLEOTIDE SEQUENCE</scope>
</reference>
<feature type="region of interest" description="Disordered" evidence="1">
    <location>
        <begin position="488"/>
        <end position="532"/>
    </location>
</feature>
<gene>
    <name evidence="2" type="ORF">B1A_05195</name>
</gene>
<sequence length="545" mass="60919">MKATYEGRVPEGGLYALFAAIAELFGRAERALFADRHVRGKALAECKREYLRRFGLTARQFNAVETQVRGKVEAAREGSGVRLIHLREAAASAERAIKKAERDLRRPKGAAARGDSADPGVAEKRRRLRFKLHQKKRRLASLESRLKALEDDRRAGRVRICFGGKRLFHAQFHLQENGYSCFEEWRADFQRARSGQFLCLGSKDETSGNQTCTRMPDGSLRLRVPPALEEQYGSHVRIEGIRFRYGQREIDAALERGEAITYRILRRERKGKDVWYIQITVERPDAHIVTDPRLGALGIDLNPSHVDVGEIDRFGNVTGTRSFPVDLQKRTRAQVTATLCEVVADIVDWARQSGKPIAVEELDFQKKKAALREQSPRYARMLSTFAYQKFFALLRSRAAREGVEVIDEDHDGEPGVNPAFTSVIGEAKFAPGYGLSPHCAAAVAIARRGLRFGERLRSRSAFPLPARTRGKHVWRDWRRVAQRLRAERARGRRSFEEGRGRGIPLSSAAPARGSPDIGPPCDGLAAAPGCEPPAQIVGTAVRPAS</sequence>
<dbReference type="AlphaFoldDB" id="T1BIY3"/>
<comment type="caution">
    <text evidence="2">The sequence shown here is derived from an EMBL/GenBank/DDBJ whole genome shotgun (WGS) entry which is preliminary data.</text>
</comment>
<protein>
    <submittedName>
        <fullName evidence="2">Transposase, IS605 OrfB family</fullName>
    </submittedName>
</protein>
<reference evidence="2" key="1">
    <citation type="submission" date="2013-08" db="EMBL/GenBank/DDBJ databases">
        <authorList>
            <person name="Mendez C."/>
            <person name="Richter M."/>
            <person name="Ferrer M."/>
            <person name="Sanchez J."/>
        </authorList>
    </citation>
    <scope>NUCLEOTIDE SEQUENCE</scope>
</reference>